<name>A0A2N5ZKI3_MUIH1</name>
<evidence type="ECO:0000313" key="3">
    <source>
        <dbReference type="Proteomes" id="UP000234857"/>
    </source>
</evidence>
<protein>
    <recommendedName>
        <fullName evidence="1">AAA domain-containing protein</fullName>
    </recommendedName>
</protein>
<dbReference type="EMBL" id="PKTG01000038">
    <property type="protein sequence ID" value="PLX19200.1"/>
    <property type="molecule type" value="Genomic_DNA"/>
</dbReference>
<reference evidence="2 3" key="1">
    <citation type="submission" date="2017-11" db="EMBL/GenBank/DDBJ databases">
        <title>Genome-resolved metagenomics identifies genetic mobility, metabolic interactions, and unexpected diversity in perchlorate-reducing communities.</title>
        <authorList>
            <person name="Barnum T.P."/>
            <person name="Figueroa I.A."/>
            <person name="Carlstrom C.I."/>
            <person name="Lucas L.N."/>
            <person name="Engelbrektson A.L."/>
            <person name="Coates J.D."/>
        </authorList>
    </citation>
    <scope>NUCLEOTIDE SEQUENCE [LARGE SCALE GENOMIC DNA]</scope>
    <source>
        <strain evidence="2">BM706</strain>
    </source>
</reference>
<dbReference type="Gene3D" id="3.40.50.300">
    <property type="entry name" value="P-loop containing nucleotide triphosphate hydrolases"/>
    <property type="match status" value="1"/>
</dbReference>
<evidence type="ECO:0000313" key="2">
    <source>
        <dbReference type="EMBL" id="PLX19200.1"/>
    </source>
</evidence>
<gene>
    <name evidence="2" type="ORF">C0601_02455</name>
</gene>
<accession>A0A2N5ZKI3</accession>
<dbReference type="InterPro" id="IPR025669">
    <property type="entry name" value="AAA_dom"/>
</dbReference>
<sequence>MIVFFIFTVLISMLYIILKKHATKINSYINRLKENILKKMKTKNITIKKVKKIEDPDIIAKISKVKNTEPYDITLIDREGPYNTVFKKIAETIRNSTGSFIITPFKDGAGSTFLAVNLSNIFAREGERVLIIDSNFQEPMLHRIYSVENEKGFSDVLEGKDPKELIQKTDNRLIDVLSSGLNPLGVGELFENTLFLEFISEMEKEYSRIIIDMPSIDKSELPYIAGKFVPYIVVVNKEEHVEVCRSNAESKNNVFLGCILNKN</sequence>
<dbReference type="AlphaFoldDB" id="A0A2N5ZKI3"/>
<comment type="caution">
    <text evidence="2">The sequence shown here is derived from an EMBL/GenBank/DDBJ whole genome shotgun (WGS) entry which is preliminary data.</text>
</comment>
<dbReference type="Pfam" id="PF13614">
    <property type="entry name" value="AAA_31"/>
    <property type="match status" value="1"/>
</dbReference>
<dbReference type="Proteomes" id="UP000234857">
    <property type="component" value="Unassembled WGS sequence"/>
</dbReference>
<proteinExistence type="predicted"/>
<dbReference type="SUPFAM" id="SSF52540">
    <property type="entry name" value="P-loop containing nucleoside triphosphate hydrolases"/>
    <property type="match status" value="1"/>
</dbReference>
<evidence type="ECO:0000259" key="1">
    <source>
        <dbReference type="Pfam" id="PF13614"/>
    </source>
</evidence>
<dbReference type="InterPro" id="IPR027417">
    <property type="entry name" value="P-loop_NTPase"/>
</dbReference>
<feature type="domain" description="AAA" evidence="1">
    <location>
        <begin position="102"/>
        <end position="214"/>
    </location>
</feature>
<organism evidence="2 3">
    <name type="scientific">Muiribacterium halophilum</name>
    <dbReference type="NCBI Taxonomy" id="2053465"/>
    <lineage>
        <taxon>Bacteria</taxon>
        <taxon>Candidatus Muiribacteriota</taxon>
        <taxon>Candidatus Muiribacteriia</taxon>
        <taxon>Candidatus Muiribacteriales</taxon>
        <taxon>Candidatus Muiribacteriaceae</taxon>
        <taxon>Candidatus Muiribacterium</taxon>
    </lineage>
</organism>